<keyword evidence="1" id="KW-1133">Transmembrane helix</keyword>
<dbReference type="InParanoid" id="A0A6J0BFS8"/>
<dbReference type="PANTHER" id="PTHR21113:SF4">
    <property type="entry name" value="CHITIN-BINDING TYPE-4 DOMAIN-CONTAINING PROTEIN"/>
    <property type="match status" value="1"/>
</dbReference>
<keyword evidence="3" id="KW-1185">Reference proteome</keyword>
<feature type="domain" description="Chitin-binding type-4" evidence="2">
    <location>
        <begin position="37"/>
        <end position="224"/>
    </location>
</feature>
<reference evidence="4" key="1">
    <citation type="submission" date="2025-08" db="UniProtKB">
        <authorList>
            <consortium name="RefSeq"/>
        </authorList>
    </citation>
    <scope>IDENTIFICATION</scope>
    <source>
        <tissue evidence="4">Thorax and Abdomen</tissue>
    </source>
</reference>
<evidence type="ECO:0000313" key="4">
    <source>
        <dbReference type="RefSeq" id="XP_015513689.2"/>
    </source>
</evidence>
<keyword evidence="1" id="KW-0812">Transmembrane</keyword>
<gene>
    <name evidence="4" type="primary">LOC107219861</name>
</gene>
<dbReference type="Proteomes" id="UP000829291">
    <property type="component" value="Chromosome 3"/>
</dbReference>
<organism evidence="4">
    <name type="scientific">Neodiprion lecontei</name>
    <name type="common">Redheaded pine sawfly</name>
    <dbReference type="NCBI Taxonomy" id="441921"/>
    <lineage>
        <taxon>Eukaryota</taxon>
        <taxon>Metazoa</taxon>
        <taxon>Ecdysozoa</taxon>
        <taxon>Arthropoda</taxon>
        <taxon>Hexapoda</taxon>
        <taxon>Insecta</taxon>
        <taxon>Pterygota</taxon>
        <taxon>Neoptera</taxon>
        <taxon>Endopterygota</taxon>
        <taxon>Hymenoptera</taxon>
        <taxon>Tenthredinoidea</taxon>
        <taxon>Diprionidae</taxon>
        <taxon>Diprioninae</taxon>
        <taxon>Neodiprion</taxon>
    </lineage>
</organism>
<sequence length="229" mass="25600">MKSYTRIRCPPTSKKMYYYVFQLFILGNVLIYDVSGHGRLIEPPSRASMWRYGFDNPPDYDDNQGYCGGYGIQWGVNNGKCGVCGDAWNLQEPRPHETGGEYGNGIIVKKYRAGSIVPIKVEITAFHKGYFEFRVCPVKQRGIEVTAECLNQNILIGADGKSRYYPQSGPGLVEVNYRLPARMTCEQCVLQWRYVAGNNWGDCGDGTGALGCGPQEEYRACADITISKT</sequence>
<dbReference type="InterPro" id="IPR004302">
    <property type="entry name" value="Cellulose/chitin-bd_N"/>
</dbReference>
<keyword evidence="1" id="KW-0472">Membrane</keyword>
<evidence type="ECO:0000313" key="3">
    <source>
        <dbReference type="Proteomes" id="UP000829291"/>
    </source>
</evidence>
<feature type="transmembrane region" description="Helical" evidence="1">
    <location>
        <begin position="16"/>
        <end position="35"/>
    </location>
</feature>
<dbReference type="GeneID" id="107219861"/>
<dbReference type="OrthoDB" id="64893at2759"/>
<evidence type="ECO:0000256" key="1">
    <source>
        <dbReference type="SAM" id="Phobius"/>
    </source>
</evidence>
<accession>A0A6J0BFS8</accession>
<dbReference type="PANTHER" id="PTHR21113">
    <property type="entry name" value="AGAP001705-PA"/>
    <property type="match status" value="1"/>
</dbReference>
<proteinExistence type="predicted"/>
<dbReference type="AlphaFoldDB" id="A0A6J0BFS8"/>
<protein>
    <submittedName>
        <fullName evidence="4">Uncharacterized protein LOC107219861</fullName>
    </submittedName>
</protein>
<dbReference type="KEGG" id="nlo:107219861"/>
<name>A0A6J0BFS8_NEOLC</name>
<dbReference type="RefSeq" id="XP_015513689.2">
    <property type="nucleotide sequence ID" value="XM_015658203.2"/>
</dbReference>
<dbReference type="Pfam" id="PF03067">
    <property type="entry name" value="LPMO_10"/>
    <property type="match status" value="1"/>
</dbReference>
<evidence type="ECO:0000259" key="2">
    <source>
        <dbReference type="Pfam" id="PF03067"/>
    </source>
</evidence>